<feature type="transmembrane region" description="Helical" evidence="1">
    <location>
        <begin position="104"/>
        <end position="126"/>
    </location>
</feature>
<dbReference type="Proteomes" id="UP001482513">
    <property type="component" value="Unassembled WGS sequence"/>
</dbReference>
<feature type="transmembrane region" description="Helical" evidence="1">
    <location>
        <begin position="7"/>
        <end position="29"/>
    </location>
</feature>
<evidence type="ECO:0000313" key="2">
    <source>
        <dbReference type="EMBL" id="MEP0950210.1"/>
    </source>
</evidence>
<gene>
    <name evidence="2" type="ORF">NC992_25290</name>
</gene>
<evidence type="ECO:0000313" key="3">
    <source>
        <dbReference type="Proteomes" id="UP001482513"/>
    </source>
</evidence>
<organism evidence="2 3">
    <name type="scientific">Leptolyngbya subtilissima DQ-A4</name>
    <dbReference type="NCBI Taxonomy" id="2933933"/>
    <lineage>
        <taxon>Bacteria</taxon>
        <taxon>Bacillati</taxon>
        <taxon>Cyanobacteriota</taxon>
        <taxon>Cyanophyceae</taxon>
        <taxon>Leptolyngbyales</taxon>
        <taxon>Leptolyngbyaceae</taxon>
        <taxon>Leptolyngbya group</taxon>
        <taxon>Leptolyngbya</taxon>
    </lineage>
</organism>
<feature type="transmembrane region" description="Helical" evidence="1">
    <location>
        <begin position="75"/>
        <end position="98"/>
    </location>
</feature>
<reference evidence="2 3" key="1">
    <citation type="submission" date="2022-04" db="EMBL/GenBank/DDBJ databases">
        <title>Positive selection, recombination, and allopatry shape intraspecific diversity of widespread and dominant cyanobacteria.</title>
        <authorList>
            <person name="Wei J."/>
            <person name="Shu W."/>
            <person name="Hu C."/>
        </authorList>
    </citation>
    <scope>NUCLEOTIDE SEQUENCE [LARGE SCALE GENOMIC DNA]</scope>
    <source>
        <strain evidence="2 3">DQ-A4</strain>
    </source>
</reference>
<dbReference type="RefSeq" id="WP_190697415.1">
    <property type="nucleotide sequence ID" value="NZ_JAMPKX010000023.1"/>
</dbReference>
<evidence type="ECO:0000256" key="1">
    <source>
        <dbReference type="SAM" id="Phobius"/>
    </source>
</evidence>
<keyword evidence="3" id="KW-1185">Reference proteome</keyword>
<comment type="caution">
    <text evidence="2">The sequence shown here is derived from an EMBL/GenBank/DDBJ whole genome shotgun (WGS) entry which is preliminary data.</text>
</comment>
<accession>A0ABV0KCC1</accession>
<dbReference type="EMBL" id="JAMPKX010000023">
    <property type="protein sequence ID" value="MEP0950210.1"/>
    <property type="molecule type" value="Genomic_DNA"/>
</dbReference>
<name>A0ABV0KCC1_9CYAN</name>
<keyword evidence="1" id="KW-0812">Transmembrane</keyword>
<proteinExistence type="predicted"/>
<feature type="transmembrane region" description="Helical" evidence="1">
    <location>
        <begin position="49"/>
        <end position="68"/>
    </location>
</feature>
<protein>
    <submittedName>
        <fullName evidence="2">Uncharacterized protein</fullName>
    </submittedName>
</protein>
<keyword evidence="1" id="KW-0472">Membrane</keyword>
<sequence>MPSLRTTLLVDSVVCFIYGAVLTIAARSLSTVFMNTTVSLLGYSPEEALRALGLCVLGIGLYVCVVGYTKQITSIAVWLVIGIEVIWITGSMLLLAWFGNVLSWVGVAFVISGAVAVFGFMIFELIGLRSLQRNRTDFIRGDLSIELQSLDSD</sequence>
<keyword evidence="1" id="KW-1133">Transmembrane helix</keyword>